<sequence length="204" mass="22984">MSSTRPPLPEGYSPIPPGHVANVATFLEMTAPPEHRPPQIYAPDLTLKPWKDADLGAYRALFKLIGENWLWYSRLKMADEKLSGILRHPDVEVHRLFRGAAVAGLLELDFRTAGECELSFFGLVPDEIGKGAGRFLMSEATRRAWAKPIKRFWVHTCSFDHPAALSFYRRSGFTPYQTAIEVHPDPRLTGHMPREAAPQIPIIE</sequence>
<keyword evidence="2" id="KW-1185">Reference proteome</keyword>
<evidence type="ECO:0000313" key="2">
    <source>
        <dbReference type="Proteomes" id="UP000616151"/>
    </source>
</evidence>
<dbReference type="EMBL" id="JAENHL010000007">
    <property type="protein sequence ID" value="MBK1867559.1"/>
    <property type="molecule type" value="Genomic_DNA"/>
</dbReference>
<organism evidence="1 2">
    <name type="scientific">Taklimakanibacter albus</name>
    <dbReference type="NCBI Taxonomy" id="2800327"/>
    <lineage>
        <taxon>Bacteria</taxon>
        <taxon>Pseudomonadati</taxon>
        <taxon>Pseudomonadota</taxon>
        <taxon>Alphaproteobacteria</taxon>
        <taxon>Hyphomicrobiales</taxon>
        <taxon>Aestuariivirgaceae</taxon>
        <taxon>Taklimakanibacter</taxon>
    </lineage>
</organism>
<proteinExistence type="predicted"/>
<gene>
    <name evidence="1" type="ORF">JHL16_14470</name>
</gene>
<reference evidence="1" key="1">
    <citation type="submission" date="2021-01" db="EMBL/GenBank/DDBJ databases">
        <authorList>
            <person name="Sun Q."/>
        </authorList>
    </citation>
    <scope>NUCLEOTIDE SEQUENCE</scope>
    <source>
        <strain evidence="1">YIM B02566</strain>
    </source>
</reference>
<comment type="caution">
    <text evidence="1">The sequence shown here is derived from an EMBL/GenBank/DDBJ whole genome shotgun (WGS) entry which is preliminary data.</text>
</comment>
<dbReference type="Proteomes" id="UP000616151">
    <property type="component" value="Unassembled WGS sequence"/>
</dbReference>
<accession>A0ACC5R4H3</accession>
<evidence type="ECO:0000313" key="1">
    <source>
        <dbReference type="EMBL" id="MBK1867559.1"/>
    </source>
</evidence>
<name>A0ACC5R4H3_9HYPH</name>
<protein>
    <submittedName>
        <fullName evidence="1">GNAT family N-acetyltransferase</fullName>
    </submittedName>
</protein>